<proteinExistence type="predicted"/>
<protein>
    <submittedName>
        <fullName evidence="2">Uncharacterized protein</fullName>
    </submittedName>
</protein>
<comment type="caution">
    <text evidence="2">The sequence shown here is derived from an EMBL/GenBank/DDBJ whole genome shotgun (WGS) entry which is preliminary data.</text>
</comment>
<evidence type="ECO:0000313" key="3">
    <source>
        <dbReference type="Proteomes" id="UP000187283"/>
    </source>
</evidence>
<keyword evidence="3" id="KW-1185">Reference proteome</keyword>
<evidence type="ECO:0000313" key="2">
    <source>
        <dbReference type="EMBL" id="OMJ13877.1"/>
    </source>
</evidence>
<dbReference type="AlphaFoldDB" id="A0A1R1XGW2"/>
<sequence>MPQPSSRLMKQLQVQLRRLAQHSTQFKLHCHIAWPESTKRLVTIVEEYEASPKRGSDGVATTKIALSAIQADAQPQGPTNPKVRGGESNNKKGYRGVRESKTSILQQFILYPKETKLPASCFEVCSATEPSYLHENYVPSFEIGTDP</sequence>
<reference evidence="2 3" key="1">
    <citation type="submission" date="2017-01" db="EMBL/GenBank/DDBJ databases">
        <authorList>
            <person name="Mah S.A."/>
            <person name="Swanson W.J."/>
            <person name="Moy G.W."/>
            <person name="Vacquier V.D."/>
        </authorList>
    </citation>
    <scope>NUCLEOTIDE SEQUENCE [LARGE SCALE GENOMIC DNA]</scope>
    <source>
        <strain evidence="2 3">GSMNP</strain>
    </source>
</reference>
<dbReference type="EMBL" id="LSSN01003290">
    <property type="protein sequence ID" value="OMJ13877.1"/>
    <property type="molecule type" value="Genomic_DNA"/>
</dbReference>
<organism evidence="2 3">
    <name type="scientific">Smittium culicis</name>
    <dbReference type="NCBI Taxonomy" id="133412"/>
    <lineage>
        <taxon>Eukaryota</taxon>
        <taxon>Fungi</taxon>
        <taxon>Fungi incertae sedis</taxon>
        <taxon>Zoopagomycota</taxon>
        <taxon>Kickxellomycotina</taxon>
        <taxon>Harpellomycetes</taxon>
        <taxon>Harpellales</taxon>
        <taxon>Legeriomycetaceae</taxon>
        <taxon>Smittium</taxon>
    </lineage>
</organism>
<evidence type="ECO:0000256" key="1">
    <source>
        <dbReference type="SAM" id="MobiDB-lite"/>
    </source>
</evidence>
<gene>
    <name evidence="2" type="ORF">AYI70_g8241</name>
</gene>
<feature type="region of interest" description="Disordered" evidence="1">
    <location>
        <begin position="68"/>
        <end position="97"/>
    </location>
</feature>
<dbReference type="Proteomes" id="UP000187283">
    <property type="component" value="Unassembled WGS sequence"/>
</dbReference>
<accession>A0A1R1XGW2</accession>
<name>A0A1R1XGW2_9FUNG</name>